<reference evidence="8 9" key="1">
    <citation type="submission" date="2018-07" db="EMBL/GenBank/DDBJ databases">
        <title>The complete nuclear genome of the prasinophyte Chloropicon primus (CCMP1205).</title>
        <authorList>
            <person name="Pombert J.-F."/>
            <person name="Otis C."/>
            <person name="Turmel M."/>
            <person name="Lemieux C."/>
        </authorList>
    </citation>
    <scope>NUCLEOTIDE SEQUENCE [LARGE SCALE GENOMIC DNA]</scope>
    <source>
        <strain evidence="8 9">CCMP1205</strain>
    </source>
</reference>
<dbReference type="STRING" id="1764295.A0A5B8MEC0"/>
<dbReference type="Gene3D" id="1.50.10.10">
    <property type="match status" value="1"/>
</dbReference>
<dbReference type="InterPro" id="IPR004888">
    <property type="entry name" value="Glycoside_hydrolase_63"/>
</dbReference>
<dbReference type="InterPro" id="IPR012341">
    <property type="entry name" value="6hp_glycosidase-like_sf"/>
</dbReference>
<dbReference type="Gene3D" id="2.70.98.110">
    <property type="entry name" value="Glycosyl hydrolase family 63, N-terminal domain"/>
    <property type="match status" value="1"/>
</dbReference>
<keyword evidence="3 4" id="KW-0326">Glycosidase</keyword>
<keyword evidence="4" id="KW-0256">Endoplasmic reticulum</keyword>
<evidence type="ECO:0000259" key="6">
    <source>
        <dbReference type="Pfam" id="PF03200"/>
    </source>
</evidence>
<gene>
    <name evidence="8" type="ORF">A3770_02p10320</name>
</gene>
<evidence type="ECO:0000256" key="4">
    <source>
        <dbReference type="RuleBase" id="RU368089"/>
    </source>
</evidence>
<dbReference type="Pfam" id="PF16923">
    <property type="entry name" value="Glyco_hydro_63N"/>
    <property type="match status" value="1"/>
</dbReference>
<protein>
    <recommendedName>
        <fullName evidence="4">Mannosyl-oligosaccharide glucosidase</fullName>
        <ecNumber evidence="4">3.2.1.106</ecNumber>
    </recommendedName>
</protein>
<comment type="subcellular location">
    <subcellularLocation>
        <location evidence="4">Endoplasmic reticulum membrane</location>
        <topology evidence="4">Single-pass type II membrane protein</topology>
    </subcellularLocation>
</comment>
<keyword evidence="9" id="KW-1185">Reference proteome</keyword>
<evidence type="ECO:0000256" key="3">
    <source>
        <dbReference type="ARBA" id="ARBA00023295"/>
    </source>
</evidence>
<dbReference type="GO" id="GO:0009311">
    <property type="term" value="P:oligosaccharide metabolic process"/>
    <property type="evidence" value="ECO:0007669"/>
    <property type="project" value="UniProtKB-UniRule"/>
</dbReference>
<proteinExistence type="inferred from homology"/>
<evidence type="ECO:0000259" key="7">
    <source>
        <dbReference type="Pfam" id="PF16923"/>
    </source>
</evidence>
<evidence type="ECO:0000256" key="2">
    <source>
        <dbReference type="ARBA" id="ARBA00022801"/>
    </source>
</evidence>
<dbReference type="InterPro" id="IPR031335">
    <property type="entry name" value="Glyco_hydro_63_C"/>
</dbReference>
<feature type="domain" description="Glycosyl hydrolase family 63 N-terminal" evidence="7">
    <location>
        <begin position="1"/>
        <end position="170"/>
    </location>
</feature>
<dbReference type="PANTHER" id="PTHR10412">
    <property type="entry name" value="MANNOSYL-OLIGOSACCHARIDE GLUCOSIDASE"/>
    <property type="match status" value="1"/>
</dbReference>
<dbReference type="PANTHER" id="PTHR10412:SF20">
    <property type="entry name" value="MANNOSYL-OLIGOSACCHARIDE GLUCOSIDASE GCS1"/>
    <property type="match status" value="1"/>
</dbReference>
<keyword evidence="2 4" id="KW-0378">Hydrolase</keyword>
<comment type="catalytic activity">
    <reaction evidence="4">
        <text>N(4)-(alpha-D-Glc-(1-&gt;2)-alpha-D-Glc-(1-&gt;3)-alpha-D-Glc-(1-&gt;3)-alpha-D-Man-(1-&gt;2)-alpha-D-Man-(1-&gt;2)-alpha-D-Man-(1-&gt;3)-[alpha-D-Man-(1-&gt;2)-alpha-D-Man-(1-&gt;3)-[alpha-D-Man-(1-&gt;2)-alpha-D-Man-(1-&gt;6)]-alpha-D-Man-(1-&gt;6)]-beta-D-Man-(1-&gt;4)-beta-D-GlcNAc-(1-&gt;4)-beta-D-GlcNAc)-L-asparaginyl-[protein] + H2O = N(4)-(alpha-D-Glc-(1-&gt;3)-alpha-D-Glc-(1-&gt;3)-alpha-D-Man-(1-&gt;2)-alpha-D-Man-(1-&gt;2)-alpha-D-Man-(1-&gt;3)-[alpha-D-Man-(1-&gt;2)-alpha-D-Man-(1-&gt;3)-[alpha-D-Man-(1-&gt;2)-alpha-D-Man-(1-&gt;6)]-alpha-D-Man-(1-&gt;6)]-beta-D-Man-(1-&gt;4)-beta-D-GlcNAc-(1-&gt;4)-beta-D-GlcNAc)-L-asparaginyl-[protein] + beta-D-glucose</text>
        <dbReference type="Rhea" id="RHEA:55988"/>
        <dbReference type="Rhea" id="RHEA-COMP:12806"/>
        <dbReference type="Rhea" id="RHEA-COMP:14355"/>
        <dbReference type="ChEBI" id="CHEBI:15377"/>
        <dbReference type="ChEBI" id="CHEBI:15903"/>
        <dbReference type="ChEBI" id="CHEBI:59082"/>
        <dbReference type="ChEBI" id="CHEBI:132537"/>
        <dbReference type="EC" id="3.2.1.106"/>
    </reaction>
</comment>
<feature type="domain" description="Glycosyl hydrolase family 63 C-terminal" evidence="6">
    <location>
        <begin position="271"/>
        <end position="755"/>
    </location>
</feature>
<dbReference type="InterPro" id="IPR038518">
    <property type="entry name" value="Glyco_hydro_63N_sf"/>
</dbReference>
<dbReference type="Proteomes" id="UP000316726">
    <property type="component" value="Chromosome 2"/>
</dbReference>
<accession>A0A5B8MEC0</accession>
<comment type="similarity">
    <text evidence="1 4">Belongs to the glycosyl hydrolase 63 family.</text>
</comment>
<feature type="compositionally biased region" description="Basic and acidic residues" evidence="5">
    <location>
        <begin position="479"/>
        <end position="490"/>
    </location>
</feature>
<dbReference type="SUPFAM" id="SSF48208">
    <property type="entry name" value="Six-hairpin glycosidases"/>
    <property type="match status" value="1"/>
</dbReference>
<dbReference type="InterPro" id="IPR008928">
    <property type="entry name" value="6-hairpin_glycosidase_sf"/>
</dbReference>
<evidence type="ECO:0000256" key="1">
    <source>
        <dbReference type="ARBA" id="ARBA00010833"/>
    </source>
</evidence>
<evidence type="ECO:0000256" key="5">
    <source>
        <dbReference type="SAM" id="MobiDB-lite"/>
    </source>
</evidence>
<dbReference type="GO" id="GO:0004573">
    <property type="term" value="F:Glc3Man9GlcNAc2 oligosaccharide glucosidase activity"/>
    <property type="evidence" value="ECO:0007669"/>
    <property type="project" value="UniProtKB-UniRule"/>
</dbReference>
<organism evidence="8 9">
    <name type="scientific">Chloropicon primus</name>
    <dbReference type="NCBI Taxonomy" id="1764295"/>
    <lineage>
        <taxon>Eukaryota</taxon>
        <taxon>Viridiplantae</taxon>
        <taxon>Chlorophyta</taxon>
        <taxon>Chloropicophyceae</taxon>
        <taxon>Chloropicales</taxon>
        <taxon>Chloropicaceae</taxon>
        <taxon>Chloropicon</taxon>
    </lineage>
</organism>
<dbReference type="InterPro" id="IPR031631">
    <property type="entry name" value="Glyco_hydro_63N"/>
</dbReference>
<name>A0A5B8MEC0_9CHLO</name>
<dbReference type="AlphaFoldDB" id="A0A5B8MEC0"/>
<evidence type="ECO:0000313" key="9">
    <source>
        <dbReference type="Proteomes" id="UP000316726"/>
    </source>
</evidence>
<dbReference type="EC" id="3.2.1.106" evidence="4"/>
<dbReference type="Pfam" id="PF03200">
    <property type="entry name" value="Glyco_hydro_63"/>
    <property type="match status" value="1"/>
</dbReference>
<evidence type="ECO:0000313" key="8">
    <source>
        <dbReference type="EMBL" id="QDZ18514.1"/>
    </source>
</evidence>
<dbReference type="EMBL" id="CP031035">
    <property type="protein sequence ID" value="QDZ18514.1"/>
    <property type="molecule type" value="Genomic_DNA"/>
</dbReference>
<dbReference type="GO" id="GO:0005789">
    <property type="term" value="C:endoplasmic reticulum membrane"/>
    <property type="evidence" value="ECO:0007669"/>
    <property type="project" value="UniProtKB-SubCell"/>
</dbReference>
<dbReference type="GO" id="GO:0006487">
    <property type="term" value="P:protein N-linked glycosylation"/>
    <property type="evidence" value="ECO:0007669"/>
    <property type="project" value="UniProtKB-UniRule"/>
</dbReference>
<dbReference type="OrthoDB" id="410058at2759"/>
<sequence length="759" mass="85848">MWWDPQRPSTFSEIRHDAENGHGLKTYGWTRHDGETFGKQTLQDQDVELEMSWAKQSEGGREGGYGGDFAVRMRAGEARTTAGGEGEEEESAKNGKRVCVIFYVVDERLALGGLGTEGREAGETTFSINENQRDGGVDDGEVVRLASGFRGEDVKGWALHMPKGPGQQHVEWSYLGENVRHTHNLTSVAQLRLYETYQKAGGGMPVFGNKIHAEKSNLAMFQFLVPLDHTLDLVFNSGLEPLVGEPRGSRGTKNRKGATPEGIVPKVRELSGDKLTELLRRREDAFDDKFAAIFPIEDKGAGEVAKRALSNLLGSIGYFAGTILISTAARRGARVTERYPTRALFTAVPSRSFFPRGFLWDEGFHQLVIQKWSSGLSREMIASWFDLMNVDGWIPREAILGQEALKRVPAEFVVQNPSHANPPSMLISLHRMAVAAKRGEGAGEEEKEFLEGIYEHLKVWFDWFTRTQKGPVPHSYRWRGRDPTTDRELNPKTLTSGLDDYPRATHPTDTERHLDLRCWMALGARTMSEIAEIVGAPRADVESYEILASSLEDQSVLDDLHYDEGLGMYFDWGYHTDKVKLVRAIDANGNQVLHREVGNQPPSEQLVKEFGYVSLFPFMMKLIDPRSKILGDHLRYLRDESLLWTPHGLRSLATTSKYYNKYNTEHDKPYWRSPIWINVNYLVLNALQHYAREEGPHRLEARRLFHELRKNLIRNIVGQYNKTGFLWENYNDSSGNGMGSHPFTGWTSLFILIASDTDD</sequence>
<feature type="region of interest" description="Disordered" evidence="5">
    <location>
        <begin position="474"/>
        <end position="506"/>
    </location>
</feature>
<comment type="function">
    <text evidence="4">Cleaves the distal alpha 1,2-linked glucose residue from the Glc(3)Man(9)GlcNAc(2) oligosaccharide precursor.</text>
</comment>